<reference evidence="1" key="2">
    <citation type="submission" date="2023-05" db="EMBL/GenBank/DDBJ databases">
        <authorList>
            <person name="Fouks B."/>
        </authorList>
    </citation>
    <scope>NUCLEOTIDE SEQUENCE</scope>
    <source>
        <strain evidence="1">Stay&amp;Tobe</strain>
        <tissue evidence="1">Testes</tissue>
    </source>
</reference>
<gene>
    <name evidence="1" type="ORF">L9F63_011240</name>
</gene>
<evidence type="ECO:0000313" key="1">
    <source>
        <dbReference type="EMBL" id="KAJ9597904.1"/>
    </source>
</evidence>
<dbReference type="EMBL" id="JASPKZ010001578">
    <property type="protein sequence ID" value="KAJ9597904.1"/>
    <property type="molecule type" value="Genomic_DNA"/>
</dbReference>
<dbReference type="AlphaFoldDB" id="A0AAD8AFA2"/>
<proteinExistence type="predicted"/>
<organism evidence="1 2">
    <name type="scientific">Diploptera punctata</name>
    <name type="common">Pacific beetle cockroach</name>
    <dbReference type="NCBI Taxonomy" id="6984"/>
    <lineage>
        <taxon>Eukaryota</taxon>
        <taxon>Metazoa</taxon>
        <taxon>Ecdysozoa</taxon>
        <taxon>Arthropoda</taxon>
        <taxon>Hexapoda</taxon>
        <taxon>Insecta</taxon>
        <taxon>Pterygota</taxon>
        <taxon>Neoptera</taxon>
        <taxon>Polyneoptera</taxon>
        <taxon>Dictyoptera</taxon>
        <taxon>Blattodea</taxon>
        <taxon>Blaberoidea</taxon>
        <taxon>Blaberidae</taxon>
        <taxon>Diplopterinae</taxon>
        <taxon>Diploptera</taxon>
    </lineage>
</organism>
<evidence type="ECO:0000313" key="2">
    <source>
        <dbReference type="Proteomes" id="UP001233999"/>
    </source>
</evidence>
<reference evidence="1" key="1">
    <citation type="journal article" date="2023" name="IScience">
        <title>Live-bearing cockroach genome reveals convergent evolutionary mechanisms linked to viviparity in insects and beyond.</title>
        <authorList>
            <person name="Fouks B."/>
            <person name="Harrison M.C."/>
            <person name="Mikhailova A.A."/>
            <person name="Marchal E."/>
            <person name="English S."/>
            <person name="Carruthers M."/>
            <person name="Jennings E.C."/>
            <person name="Chiamaka E.L."/>
            <person name="Frigard R.A."/>
            <person name="Pippel M."/>
            <person name="Attardo G.M."/>
            <person name="Benoit J.B."/>
            <person name="Bornberg-Bauer E."/>
            <person name="Tobe S.S."/>
        </authorList>
    </citation>
    <scope>NUCLEOTIDE SEQUENCE</scope>
    <source>
        <strain evidence="1">Stay&amp;Tobe</strain>
    </source>
</reference>
<accession>A0AAD8AFA2</accession>
<comment type="caution">
    <text evidence="1">The sequence shown here is derived from an EMBL/GenBank/DDBJ whole genome shotgun (WGS) entry which is preliminary data.</text>
</comment>
<feature type="non-terminal residue" evidence="1">
    <location>
        <position position="162"/>
    </location>
</feature>
<protein>
    <submittedName>
        <fullName evidence="1">Uncharacterized protein</fullName>
    </submittedName>
</protein>
<keyword evidence="2" id="KW-1185">Reference proteome</keyword>
<dbReference type="Proteomes" id="UP001233999">
    <property type="component" value="Unassembled WGS sequence"/>
</dbReference>
<name>A0AAD8AFA2_DIPPU</name>
<sequence>MRRGQTPVNLVFDSERLSIREIVMNGFFSDCEIIVTEINVERRLVLIQQKNKIIIYRKIQFIIQISQQKDIFIATFFHSGSNKMQFTHTRFIVTVTRIKTNRTQITQNYKGRYRCFIRNELLVGMKKQEEQGNLWLSRSPRDSEFPDSITGRKIISRCSFCL</sequence>